<evidence type="ECO:0000256" key="1">
    <source>
        <dbReference type="ARBA" id="ARBA00023015"/>
    </source>
</evidence>
<dbReference type="Proteomes" id="UP001330812">
    <property type="component" value="Chromosome"/>
</dbReference>
<sequence>MIEPTFAACELADRLAESGDTLDVLELATAVFVRNSELLRRRTDAYAELDQAEYLLLRTLDELGSADVGTLAGALGLDPSTVGRQGSVMLGKGLVERTPSAADRRRSILTPTEEGRHRMRATQARRRNASAELLDDWSEDELRSFGSLLSRYNKAVAQRYLTASEERTD</sequence>
<evidence type="ECO:0000256" key="2">
    <source>
        <dbReference type="ARBA" id="ARBA00023125"/>
    </source>
</evidence>
<reference evidence="5 6" key="1">
    <citation type="journal article" date="2015" name="Int. J. Syst. Evol. Microbiol.">
        <title>Amycolatopsis rhabdoformis sp. nov., an actinomycete isolated from a tropical forest soil.</title>
        <authorList>
            <person name="Souza W.R."/>
            <person name="Silva R.E."/>
            <person name="Goodfellow M."/>
            <person name="Busarakam K."/>
            <person name="Figueiro F.S."/>
            <person name="Ferreira D."/>
            <person name="Rodrigues-Filho E."/>
            <person name="Moraes L.A.B."/>
            <person name="Zucchi T.D."/>
        </authorList>
    </citation>
    <scope>NUCLEOTIDE SEQUENCE [LARGE SCALE GENOMIC DNA]</scope>
    <source>
        <strain evidence="5 6">NCIMB 14900</strain>
    </source>
</reference>
<keyword evidence="2" id="KW-0238">DNA-binding</keyword>
<evidence type="ECO:0000259" key="4">
    <source>
        <dbReference type="PROSITE" id="PS50995"/>
    </source>
</evidence>
<dbReference type="InterPro" id="IPR036390">
    <property type="entry name" value="WH_DNA-bd_sf"/>
</dbReference>
<gene>
    <name evidence="5" type="ORF">VSH64_11960</name>
</gene>
<dbReference type="InterPro" id="IPR000835">
    <property type="entry name" value="HTH_MarR-typ"/>
</dbReference>
<protein>
    <submittedName>
        <fullName evidence="5">MarR family transcriptional regulator</fullName>
    </submittedName>
</protein>
<dbReference type="InterPro" id="IPR023187">
    <property type="entry name" value="Tscrpt_reg_MarR-type_CS"/>
</dbReference>
<dbReference type="SMART" id="SM00347">
    <property type="entry name" value="HTH_MARR"/>
    <property type="match status" value="1"/>
</dbReference>
<evidence type="ECO:0000313" key="6">
    <source>
        <dbReference type="Proteomes" id="UP001330812"/>
    </source>
</evidence>
<dbReference type="InterPro" id="IPR036388">
    <property type="entry name" value="WH-like_DNA-bd_sf"/>
</dbReference>
<dbReference type="InterPro" id="IPR039422">
    <property type="entry name" value="MarR/SlyA-like"/>
</dbReference>
<dbReference type="SUPFAM" id="SSF46785">
    <property type="entry name" value="Winged helix' DNA-binding domain"/>
    <property type="match status" value="1"/>
</dbReference>
<dbReference type="PRINTS" id="PR00598">
    <property type="entry name" value="HTHMARR"/>
</dbReference>
<evidence type="ECO:0000313" key="5">
    <source>
        <dbReference type="EMBL" id="WSE32819.1"/>
    </source>
</evidence>
<dbReference type="RefSeq" id="WP_326835626.1">
    <property type="nucleotide sequence ID" value="NZ_CP142149.1"/>
</dbReference>
<dbReference type="Gene3D" id="1.10.10.10">
    <property type="entry name" value="Winged helix-like DNA-binding domain superfamily/Winged helix DNA-binding domain"/>
    <property type="match status" value="1"/>
</dbReference>
<dbReference type="PANTHER" id="PTHR33164">
    <property type="entry name" value="TRANSCRIPTIONAL REGULATOR, MARR FAMILY"/>
    <property type="match status" value="1"/>
</dbReference>
<keyword evidence="1" id="KW-0805">Transcription regulation</keyword>
<name>A0ABZ1IEC4_9PSEU</name>
<organism evidence="5 6">
    <name type="scientific">Amycolatopsis rhabdoformis</name>
    <dbReference type="NCBI Taxonomy" id="1448059"/>
    <lineage>
        <taxon>Bacteria</taxon>
        <taxon>Bacillati</taxon>
        <taxon>Actinomycetota</taxon>
        <taxon>Actinomycetes</taxon>
        <taxon>Pseudonocardiales</taxon>
        <taxon>Pseudonocardiaceae</taxon>
        <taxon>Amycolatopsis</taxon>
    </lineage>
</organism>
<evidence type="ECO:0000256" key="3">
    <source>
        <dbReference type="ARBA" id="ARBA00023163"/>
    </source>
</evidence>
<dbReference type="Pfam" id="PF01047">
    <property type="entry name" value="MarR"/>
    <property type="match status" value="1"/>
</dbReference>
<dbReference type="PANTHER" id="PTHR33164:SF57">
    <property type="entry name" value="MARR-FAMILY TRANSCRIPTIONAL REGULATOR"/>
    <property type="match status" value="1"/>
</dbReference>
<dbReference type="EMBL" id="CP142149">
    <property type="protein sequence ID" value="WSE32819.1"/>
    <property type="molecule type" value="Genomic_DNA"/>
</dbReference>
<feature type="domain" description="HTH marR-type" evidence="4">
    <location>
        <begin position="8"/>
        <end position="154"/>
    </location>
</feature>
<dbReference type="PROSITE" id="PS01117">
    <property type="entry name" value="HTH_MARR_1"/>
    <property type="match status" value="1"/>
</dbReference>
<keyword evidence="6" id="KW-1185">Reference proteome</keyword>
<keyword evidence="3" id="KW-0804">Transcription</keyword>
<dbReference type="PROSITE" id="PS50995">
    <property type="entry name" value="HTH_MARR_2"/>
    <property type="match status" value="1"/>
</dbReference>
<accession>A0ABZ1IEC4</accession>
<proteinExistence type="predicted"/>